<accession>A0A383VKK0</accession>
<protein>
    <submittedName>
        <fullName evidence="7">Uncharacterized protein</fullName>
    </submittedName>
</protein>
<dbReference type="InterPro" id="IPR006176">
    <property type="entry name" value="3-OHacyl-CoA_DH_NAD-bd"/>
</dbReference>
<evidence type="ECO:0000313" key="7">
    <source>
        <dbReference type="EMBL" id="SZX65262.1"/>
    </source>
</evidence>
<dbReference type="STRING" id="3088.A0A383VKK0"/>
<evidence type="ECO:0000313" key="8">
    <source>
        <dbReference type="Proteomes" id="UP000256970"/>
    </source>
</evidence>
<dbReference type="GO" id="GO:0006631">
    <property type="term" value="P:fatty acid metabolic process"/>
    <property type="evidence" value="ECO:0007669"/>
    <property type="project" value="InterPro"/>
</dbReference>
<evidence type="ECO:0000256" key="2">
    <source>
        <dbReference type="ARBA" id="ARBA00007005"/>
    </source>
</evidence>
<dbReference type="SUPFAM" id="SSF48179">
    <property type="entry name" value="6-phosphogluconate dehydrogenase C-terminal domain-like"/>
    <property type="match status" value="1"/>
</dbReference>
<evidence type="ECO:0000256" key="3">
    <source>
        <dbReference type="ARBA" id="ARBA00009463"/>
    </source>
</evidence>
<evidence type="ECO:0000256" key="6">
    <source>
        <dbReference type="ARBA" id="ARBA00023717"/>
    </source>
</evidence>
<evidence type="ECO:0000256" key="5">
    <source>
        <dbReference type="ARBA" id="ARBA00023709"/>
    </source>
</evidence>
<comment type="similarity">
    <text evidence="2">In the central section; belongs to the 3-hydroxyacyl-CoA dehydrogenase family.</text>
</comment>
<dbReference type="InterPro" id="IPR006180">
    <property type="entry name" value="3-OHacyl-CoA_DH_CS"/>
</dbReference>
<organism evidence="7 8">
    <name type="scientific">Tetradesmus obliquus</name>
    <name type="common">Green alga</name>
    <name type="synonym">Acutodesmus obliquus</name>
    <dbReference type="NCBI Taxonomy" id="3088"/>
    <lineage>
        <taxon>Eukaryota</taxon>
        <taxon>Viridiplantae</taxon>
        <taxon>Chlorophyta</taxon>
        <taxon>core chlorophytes</taxon>
        <taxon>Chlorophyceae</taxon>
        <taxon>CS clade</taxon>
        <taxon>Sphaeropleales</taxon>
        <taxon>Scenedesmaceae</taxon>
        <taxon>Tetradesmus</taxon>
    </lineage>
</organism>
<name>A0A383VKK0_TETOB</name>
<dbReference type="Gene3D" id="3.40.50.720">
    <property type="entry name" value="NAD(P)-binding Rossmann-like Domain"/>
    <property type="match status" value="1"/>
</dbReference>
<dbReference type="PANTHER" id="PTHR48075:SF5">
    <property type="entry name" value="3-HYDROXYBUTYRYL-COA DEHYDROGENASE"/>
    <property type="match status" value="1"/>
</dbReference>
<dbReference type="InterPro" id="IPR022694">
    <property type="entry name" value="3-OHacyl-CoA_DH"/>
</dbReference>
<dbReference type="GO" id="GO:0070403">
    <property type="term" value="F:NAD+ binding"/>
    <property type="evidence" value="ECO:0007669"/>
    <property type="project" value="InterPro"/>
</dbReference>
<comment type="similarity">
    <text evidence="3">Belongs to the 3-hydroxyacyl-CoA dehydrogenase family.</text>
</comment>
<comment type="pathway">
    <text evidence="1">Lipid metabolism; fatty acid beta-oxidation.</text>
</comment>
<dbReference type="InterPro" id="IPR013328">
    <property type="entry name" value="6PGD_dom2"/>
</dbReference>
<comment type="catalytic activity">
    <reaction evidence="6">
        <text>a 4-saturated-(3S)-3-hydroxyacyl-CoA = a (3E)-enoyl-CoA + H2O</text>
        <dbReference type="Rhea" id="RHEA:20724"/>
        <dbReference type="ChEBI" id="CHEBI:15377"/>
        <dbReference type="ChEBI" id="CHEBI:58521"/>
        <dbReference type="ChEBI" id="CHEBI:137480"/>
        <dbReference type="EC" id="4.2.1.17"/>
    </reaction>
</comment>
<dbReference type="InterPro" id="IPR036291">
    <property type="entry name" value="NAD(P)-bd_dom_sf"/>
</dbReference>
<dbReference type="Pfam" id="PF00725">
    <property type="entry name" value="3HCDH"/>
    <property type="match status" value="1"/>
</dbReference>
<dbReference type="InterPro" id="IPR006108">
    <property type="entry name" value="3HC_DH_C"/>
</dbReference>
<dbReference type="EMBL" id="FNXT01000588">
    <property type="protein sequence ID" value="SZX65262.1"/>
    <property type="molecule type" value="Genomic_DNA"/>
</dbReference>
<dbReference type="OrthoDB" id="5958943at2759"/>
<keyword evidence="8" id="KW-1185">Reference proteome</keyword>
<reference evidence="7 8" key="1">
    <citation type="submission" date="2016-10" db="EMBL/GenBank/DDBJ databases">
        <authorList>
            <person name="Cai Z."/>
        </authorList>
    </citation>
    <scope>NUCLEOTIDE SEQUENCE [LARGE SCALE GENOMIC DNA]</scope>
</reference>
<dbReference type="FunFam" id="3.40.50.720:FF:000009">
    <property type="entry name" value="Fatty oxidation complex, alpha subunit"/>
    <property type="match status" value="1"/>
</dbReference>
<gene>
    <name evidence="7" type="ORF">BQ4739_LOCUS5704</name>
</gene>
<dbReference type="Gene3D" id="1.10.1040.10">
    <property type="entry name" value="N-(1-d-carboxylethyl)-l-norvaline Dehydrogenase, domain 2"/>
    <property type="match status" value="1"/>
</dbReference>
<dbReference type="PIRSF" id="PIRSF000105">
    <property type="entry name" value="HCDH"/>
    <property type="match status" value="1"/>
</dbReference>
<evidence type="ECO:0000256" key="4">
    <source>
        <dbReference type="ARBA" id="ARBA00023002"/>
    </source>
</evidence>
<comment type="catalytic activity">
    <reaction evidence="5">
        <text>a (3S)-3-hydroxyacyl-CoA = a (2E)-enoyl-CoA + H2O</text>
        <dbReference type="Rhea" id="RHEA:16105"/>
        <dbReference type="ChEBI" id="CHEBI:15377"/>
        <dbReference type="ChEBI" id="CHEBI:57318"/>
        <dbReference type="ChEBI" id="CHEBI:58856"/>
        <dbReference type="EC" id="4.2.1.17"/>
    </reaction>
</comment>
<dbReference type="PANTHER" id="PTHR48075">
    <property type="entry name" value="3-HYDROXYACYL-COA DEHYDROGENASE FAMILY PROTEIN"/>
    <property type="match status" value="1"/>
</dbReference>
<evidence type="ECO:0000256" key="1">
    <source>
        <dbReference type="ARBA" id="ARBA00005005"/>
    </source>
</evidence>
<dbReference type="Proteomes" id="UP000256970">
    <property type="component" value="Unassembled WGS sequence"/>
</dbReference>
<sequence>MGSGIAQICATKGLDVLINDRSADLLDRSMQSIRKSLQRLTQKGSLSKETADEALGRIRTETSLEGLRHADFVIEAVVEDEAIKRNIFQTLDKVTSVHTILASNTSSISITKLGAATSKPHRVIGMHFMNPVPLMKLVELARGQHTSGQTFEACKGLAEFLGKDVATSQDRPGFLVNRVLIPMINEAFFCLMEGVGSAEDIDKGMRLGTNQPMGPLRLADFIGLDTCLSIMKVLHNGLGDSKYRPCPLLQSYVDAGWVGQKAGKGVYQYDQEHQKDART</sequence>
<dbReference type="GO" id="GO:0004300">
    <property type="term" value="F:enoyl-CoA hydratase activity"/>
    <property type="evidence" value="ECO:0007669"/>
    <property type="project" value="UniProtKB-EC"/>
</dbReference>
<proteinExistence type="inferred from homology"/>
<dbReference type="AlphaFoldDB" id="A0A383VKK0"/>
<dbReference type="Pfam" id="PF02737">
    <property type="entry name" value="3HCDH_N"/>
    <property type="match status" value="1"/>
</dbReference>
<dbReference type="SUPFAM" id="SSF51735">
    <property type="entry name" value="NAD(P)-binding Rossmann-fold domains"/>
    <property type="match status" value="1"/>
</dbReference>
<keyword evidence="4" id="KW-0560">Oxidoreductase</keyword>
<dbReference type="InterPro" id="IPR008927">
    <property type="entry name" value="6-PGluconate_DH-like_C_sf"/>
</dbReference>
<dbReference type="GO" id="GO:0016616">
    <property type="term" value="F:oxidoreductase activity, acting on the CH-OH group of donors, NAD or NADP as acceptor"/>
    <property type="evidence" value="ECO:0007669"/>
    <property type="project" value="InterPro"/>
</dbReference>
<dbReference type="PROSITE" id="PS00067">
    <property type="entry name" value="3HCDH"/>
    <property type="match status" value="1"/>
</dbReference>